<protein>
    <submittedName>
        <fullName evidence="3 4">Uncharacterized protein LOC112686585</fullName>
    </submittedName>
</protein>
<feature type="region of interest" description="Disordered" evidence="1">
    <location>
        <begin position="1"/>
        <end position="30"/>
    </location>
</feature>
<evidence type="ECO:0000256" key="1">
    <source>
        <dbReference type="SAM" id="MobiDB-lite"/>
    </source>
</evidence>
<gene>
    <name evidence="3 4" type="primary">LOC112686585</name>
</gene>
<keyword evidence="2" id="KW-1185">Reference proteome</keyword>
<evidence type="ECO:0000313" key="2">
    <source>
        <dbReference type="Proteomes" id="UP000694846"/>
    </source>
</evidence>
<evidence type="ECO:0000313" key="3">
    <source>
        <dbReference type="RefSeq" id="XP_025414733.1"/>
    </source>
</evidence>
<dbReference type="Proteomes" id="UP000694846">
    <property type="component" value="Unplaced"/>
</dbReference>
<feature type="region of interest" description="Disordered" evidence="1">
    <location>
        <begin position="43"/>
        <end position="91"/>
    </location>
</feature>
<dbReference type="OrthoDB" id="10395970at2759"/>
<proteinExistence type="predicted"/>
<feature type="compositionally biased region" description="Basic residues" evidence="1">
    <location>
        <begin position="48"/>
        <end position="64"/>
    </location>
</feature>
<dbReference type="AlphaFoldDB" id="A0A8B8FW59"/>
<reference evidence="3 4" key="1">
    <citation type="submission" date="2025-04" db="UniProtKB">
        <authorList>
            <consortium name="RefSeq"/>
        </authorList>
    </citation>
    <scope>IDENTIFICATION</scope>
    <source>
        <tissue evidence="3 4">Whole body</tissue>
    </source>
</reference>
<organism evidence="2 3">
    <name type="scientific">Sipha flava</name>
    <name type="common">yellow sugarcane aphid</name>
    <dbReference type="NCBI Taxonomy" id="143950"/>
    <lineage>
        <taxon>Eukaryota</taxon>
        <taxon>Metazoa</taxon>
        <taxon>Ecdysozoa</taxon>
        <taxon>Arthropoda</taxon>
        <taxon>Hexapoda</taxon>
        <taxon>Insecta</taxon>
        <taxon>Pterygota</taxon>
        <taxon>Neoptera</taxon>
        <taxon>Paraneoptera</taxon>
        <taxon>Hemiptera</taxon>
        <taxon>Sternorrhyncha</taxon>
        <taxon>Aphidomorpha</taxon>
        <taxon>Aphidoidea</taxon>
        <taxon>Aphididae</taxon>
        <taxon>Sipha</taxon>
    </lineage>
</organism>
<sequence length="183" mass="20732">MEYSIDEYNCVPSKKKDNCGSGAQHGTPLTEYKVTGRCVKNESSAIIPKRKNKKRQVSSHKSRKKNGDEMHPLLAPENPASSTYTDELQSPHSETSQSFYRKCMHFLFPKLVSVSDENHYTTTYSARLTSGVSSTSRRTGETLISAKRTRPSKIDKEIFVRSRIGFNVTQIYFPESGQIFKPE</sequence>
<dbReference type="RefSeq" id="XP_025414733.1">
    <property type="nucleotide sequence ID" value="XM_025558948.1"/>
</dbReference>
<dbReference type="RefSeq" id="XP_025414735.1">
    <property type="nucleotide sequence ID" value="XM_025558950.1"/>
</dbReference>
<name>A0A8B8FW59_9HEMI</name>
<dbReference type="GeneID" id="112686585"/>
<accession>A0A8B8FW59</accession>
<evidence type="ECO:0000313" key="4">
    <source>
        <dbReference type="RefSeq" id="XP_025414735.1"/>
    </source>
</evidence>
<feature type="compositionally biased region" description="Polar residues" evidence="1">
    <location>
        <begin position="79"/>
        <end position="91"/>
    </location>
</feature>